<keyword evidence="4" id="KW-0411">Iron-sulfur</keyword>
<dbReference type="GO" id="GO:0051536">
    <property type="term" value="F:iron-sulfur cluster binding"/>
    <property type="evidence" value="ECO:0007669"/>
    <property type="project" value="UniProtKB-KW"/>
</dbReference>
<evidence type="ECO:0000259" key="6">
    <source>
        <dbReference type="Pfam" id="PF01869"/>
    </source>
</evidence>
<dbReference type="SUPFAM" id="SSF53067">
    <property type="entry name" value="Actin-like ATPase domain"/>
    <property type="match status" value="2"/>
</dbReference>
<dbReference type="CDD" id="cd24035">
    <property type="entry name" value="ASKHA_NBD_O66634-like_rpt2"/>
    <property type="match status" value="1"/>
</dbReference>
<dbReference type="Proteomes" id="UP000824263">
    <property type="component" value="Unassembled WGS sequence"/>
</dbReference>
<evidence type="ECO:0000256" key="3">
    <source>
        <dbReference type="ARBA" id="ARBA00023004"/>
    </source>
</evidence>
<dbReference type="PANTHER" id="PTHR32329">
    <property type="entry name" value="BIFUNCTIONAL PROTEIN [INCLUDES 2-HYDROXYACYL-COA DEHYDRATASE (N-TER) AND ITS ACTIVATOR DOMAIN (C_TERM)-RELATED"/>
    <property type="match status" value="1"/>
</dbReference>
<feature type="coiled-coil region" evidence="5">
    <location>
        <begin position="853"/>
        <end position="880"/>
    </location>
</feature>
<dbReference type="InterPro" id="IPR051805">
    <property type="entry name" value="Dehydratase_Activator_Redct"/>
</dbReference>
<evidence type="ECO:0000259" key="7">
    <source>
        <dbReference type="Pfam" id="PF09989"/>
    </source>
</evidence>
<keyword evidence="5" id="KW-0175">Coiled coil</keyword>
<dbReference type="GO" id="GO:0046872">
    <property type="term" value="F:metal ion binding"/>
    <property type="evidence" value="ECO:0007669"/>
    <property type="project" value="UniProtKB-KW"/>
</dbReference>
<dbReference type="Pfam" id="PF09989">
    <property type="entry name" value="DUF2229"/>
    <property type="match status" value="1"/>
</dbReference>
<dbReference type="Gene3D" id="3.30.420.40">
    <property type="match status" value="4"/>
</dbReference>
<dbReference type="InterPro" id="IPR018709">
    <property type="entry name" value="CoA_activase_DUF2229"/>
</dbReference>
<organism evidence="8 9">
    <name type="scientific">Candidatus Dorea gallistercoris</name>
    <dbReference type="NCBI Taxonomy" id="2838542"/>
    <lineage>
        <taxon>Bacteria</taxon>
        <taxon>Bacillati</taxon>
        <taxon>Bacillota</taxon>
        <taxon>Clostridia</taxon>
        <taxon>Lachnospirales</taxon>
        <taxon>Lachnospiraceae</taxon>
        <taxon>Dorea</taxon>
    </lineage>
</organism>
<comment type="caution">
    <text evidence="8">The sequence shown here is derived from an EMBL/GenBank/DDBJ whole genome shotgun (WGS) entry which is preliminary data.</text>
</comment>
<sequence>MRREKSVLDVGIDVGSTTTKIAAMDSGTQKILYSDYRRHHADQIKSVSDALRRLQEHFPDSRIYLALTGSGSKNLADELKVSYIQEVVANAIALQVRYEDVGTAIELGGQDAKIIFFRENETTHQLEASDMRMNGSCAGGTGAFIDEIASILNVPIQRFNEMAGKGTTVYDVSGRCGVYAKTDIQPLLNQGVSKENLALSAFHAIAKQTIGGLAQGLDIKSPVVFEGGPLTFNPVLIQVFAHRLGLSKKEILIPEHPELMMAWGAALSLKKMKGQQEHPAKPEWLAQTLDQIKEDVSGREQGAPFFCSKEEQEAFQRRHALPEWKPYKPTSGETVRAYLGIDSGSTTTKFVLMDEEERLLDTFYSPNEGDPLAVAKKALLAMRDKYQSAGAHLEILGAGTTGYGEQLFARAFSAECHVVETVAHTKAALKYYPGATFLLDIGGQDMKAIWLKDGIITNIVVNEACSSGCGSFLENFASTLHIPVEGIAQAAFDSKNPAVLGSRCTVFMNSSIVTEQRNGKLPGDIMAGLCRSIIENVFTKVIRTSNLDSLGDKIVVQGGTFQNDAVLRALEQYTGKQVIRAPYPGVMGAIGAALLTKERMRGRPRTFIGLENLEAFTYTQQADEPCPFCGNHCRRSIIRFSNGNSWVANNRCEKGEILGDPKEEAVQAQLRDKQQEKERTTDLFELRRKLLFQDYPYPEPKVERKITIGIPRVLFFWDSMPFWSTFFRALGFRVKLSRPSTRRMYENGLHAVASDTVCFPAKLVHGHIRDLAKQKVDRIFFPSISTVEPENQEKTSESMCAVVKGYPLVIRNSDDPKKEFGIPLEAPLFFWNTRQDRRSQLLGYMEETFQVPREETRRAVQAAEEALDSFHRQMEEAGARVLEEVERKGTYAVVLAARPYQTDGLVNHDLPSFFTSLGIPVLTADSLPELDQVELKLSRLDIVNNYHARMLSSAILAARSPHLEYVQLVSFGCGHDGYLSDEIIRLMNEISGKTPLVVKLDESDVQGPLRIRVRSFVETLDMQRKEGVKKEAEPLKDPYPVKFTGKDKKERVVLVPNTSHAFSRLMSVAMKGQGLRAEPLEIGREEAIRLGKQYVHNDICFPAQIVIGEALSALQSGRYDLDHVAVAMAKYVGDCRLTHYGALLRKALDDAGYGMVPILTNDDQDSHHLHPGYRMNLHSSILIAAGLPMIDVLEELLRKIRPYEKEKGSTDAAFEKAMDLLIEGMERKGLRGARKGFRHAIEVMNGVAYDRSHPKPQVSIVGEYLLNFHPGANHDIEAYLEKNGFEVIEARMTDVIRKIYFNKDSQVKEYHIHKPLGEKLWNAVVNKVFDIAHSLTDQIAKKHPLYERACRLPELVKRSDPVIPHTFDAGEGVLIPGEILHHAAHGCRAFVILQPFGCLPNHVVGRGIVKKLKEYYPDAQIPPLDYDPDVSFANLENRLQMLVMNVIEKERLENQKEKQSDESKGIA</sequence>
<feature type="domain" description="DUF2229" evidence="7">
    <location>
        <begin position="707"/>
        <end position="927"/>
    </location>
</feature>
<reference evidence="8" key="1">
    <citation type="journal article" date="2021" name="PeerJ">
        <title>Extensive microbial diversity within the chicken gut microbiome revealed by metagenomics and culture.</title>
        <authorList>
            <person name="Gilroy R."/>
            <person name="Ravi A."/>
            <person name="Getino M."/>
            <person name="Pursley I."/>
            <person name="Horton D.L."/>
            <person name="Alikhan N.F."/>
            <person name="Baker D."/>
            <person name="Gharbi K."/>
            <person name="Hall N."/>
            <person name="Watson M."/>
            <person name="Adriaenssens E.M."/>
            <person name="Foster-Nyarko E."/>
            <person name="Jarju S."/>
            <person name="Secka A."/>
            <person name="Antonio M."/>
            <person name="Oren A."/>
            <person name="Chaudhuri R.R."/>
            <person name="La Ragione R."/>
            <person name="Hildebrand F."/>
            <person name="Pallen M.J."/>
        </authorList>
    </citation>
    <scope>NUCLEOTIDE SEQUENCE</scope>
    <source>
        <strain evidence="8">ChiSxjej1B13-11762</strain>
    </source>
</reference>
<evidence type="ECO:0000256" key="5">
    <source>
        <dbReference type="SAM" id="Coils"/>
    </source>
</evidence>
<dbReference type="NCBIfam" id="TIGR00241">
    <property type="entry name" value="CoA_E_activ"/>
    <property type="match status" value="1"/>
</dbReference>
<dbReference type="InterPro" id="IPR008275">
    <property type="entry name" value="CoA_E_activase_dom"/>
</dbReference>
<protein>
    <submittedName>
        <fullName evidence="8">2-hydroxyacyl-CoA dehydratase</fullName>
    </submittedName>
</protein>
<reference evidence="8" key="2">
    <citation type="submission" date="2021-04" db="EMBL/GenBank/DDBJ databases">
        <authorList>
            <person name="Gilroy R."/>
        </authorList>
    </citation>
    <scope>NUCLEOTIDE SEQUENCE</scope>
    <source>
        <strain evidence="8">ChiSxjej1B13-11762</strain>
    </source>
</reference>
<dbReference type="InterPro" id="IPR002731">
    <property type="entry name" value="ATPase_BadF"/>
</dbReference>
<evidence type="ECO:0000256" key="4">
    <source>
        <dbReference type="ARBA" id="ARBA00023014"/>
    </source>
</evidence>
<feature type="domain" description="ATPase BadF/BadG/BcrA/BcrD type" evidence="6">
    <location>
        <begin position="10"/>
        <end position="267"/>
    </location>
</feature>
<feature type="domain" description="ATPase BadF/BadG/BcrA/BcrD type" evidence="6">
    <location>
        <begin position="339"/>
        <end position="595"/>
    </location>
</feature>
<comment type="cofactor">
    <cofactor evidence="1">
        <name>[4Fe-4S] cluster</name>
        <dbReference type="ChEBI" id="CHEBI:49883"/>
    </cofactor>
</comment>
<evidence type="ECO:0000313" key="9">
    <source>
        <dbReference type="Proteomes" id="UP000824263"/>
    </source>
</evidence>
<keyword evidence="3" id="KW-0408">Iron</keyword>
<name>A0A9D1UDY6_9FIRM</name>
<dbReference type="CDD" id="cd24034">
    <property type="entry name" value="ASKHA_NBD_O66634-like_rpt1"/>
    <property type="match status" value="1"/>
</dbReference>
<gene>
    <name evidence="8" type="ORF">H9873_05570</name>
</gene>
<evidence type="ECO:0000256" key="2">
    <source>
        <dbReference type="ARBA" id="ARBA00022723"/>
    </source>
</evidence>
<evidence type="ECO:0000313" key="8">
    <source>
        <dbReference type="EMBL" id="HIW83773.1"/>
    </source>
</evidence>
<accession>A0A9D1UDY6</accession>
<dbReference type="PANTHER" id="PTHR32329:SF4">
    <property type="entry name" value="ACTIVATOR OF 2-HYDROXYACYL-COA DEHYDRATASE"/>
    <property type="match status" value="1"/>
</dbReference>
<keyword evidence="2" id="KW-0479">Metal-binding</keyword>
<evidence type="ECO:0000256" key="1">
    <source>
        <dbReference type="ARBA" id="ARBA00001966"/>
    </source>
</evidence>
<dbReference type="InterPro" id="IPR043129">
    <property type="entry name" value="ATPase_NBD"/>
</dbReference>
<dbReference type="Pfam" id="PF01869">
    <property type="entry name" value="BcrAD_BadFG"/>
    <property type="match status" value="2"/>
</dbReference>
<dbReference type="EMBL" id="DXGF01000103">
    <property type="protein sequence ID" value="HIW83773.1"/>
    <property type="molecule type" value="Genomic_DNA"/>
</dbReference>
<proteinExistence type="predicted"/>